<dbReference type="InterPro" id="IPR031846">
    <property type="entry name" value="Hvcn1"/>
</dbReference>
<evidence type="ECO:0000259" key="14">
    <source>
        <dbReference type="Pfam" id="PF00520"/>
    </source>
</evidence>
<dbReference type="Gene3D" id="1.20.120.350">
    <property type="entry name" value="Voltage-gated potassium channels. Chain C"/>
    <property type="match status" value="1"/>
</dbReference>
<keyword evidence="7 13" id="KW-1133">Transmembrane helix</keyword>
<dbReference type="PANTHER" id="PTHR46480">
    <property type="entry name" value="F20B24.22"/>
    <property type="match status" value="1"/>
</dbReference>
<organism evidence="15 16">
    <name type="scientific">Tetraparma gracilis</name>
    <dbReference type="NCBI Taxonomy" id="2962635"/>
    <lineage>
        <taxon>Eukaryota</taxon>
        <taxon>Sar</taxon>
        <taxon>Stramenopiles</taxon>
        <taxon>Ochrophyta</taxon>
        <taxon>Bolidophyceae</taxon>
        <taxon>Parmales</taxon>
        <taxon>Triparmaceae</taxon>
        <taxon>Tetraparma</taxon>
    </lineage>
</organism>
<evidence type="ECO:0000256" key="1">
    <source>
        <dbReference type="ARBA" id="ARBA00004651"/>
    </source>
</evidence>
<keyword evidence="3" id="KW-0813">Transport</keyword>
<accession>A0ABQ6M4Z6</accession>
<dbReference type="Proteomes" id="UP001165060">
    <property type="component" value="Unassembled WGS sequence"/>
</dbReference>
<keyword evidence="8" id="KW-0175">Coiled coil</keyword>
<evidence type="ECO:0000256" key="5">
    <source>
        <dbReference type="ARBA" id="ARBA00022692"/>
    </source>
</evidence>
<name>A0ABQ6M4Z6_9STRA</name>
<dbReference type="PANTHER" id="PTHR46480:SF1">
    <property type="entry name" value="VOLTAGE-GATED HYDROGEN CHANNEL 1"/>
    <property type="match status" value="1"/>
</dbReference>
<dbReference type="Pfam" id="PF00520">
    <property type="entry name" value="Ion_trans"/>
    <property type="match status" value="1"/>
</dbReference>
<keyword evidence="9" id="KW-0406">Ion transport</keyword>
<protein>
    <recommendedName>
        <fullName evidence="2">Voltage-gated hydrogen channel 1</fullName>
    </recommendedName>
    <alternativeName>
        <fullName evidence="12">Hydrogen voltage-gated channel 1</fullName>
    </alternativeName>
</protein>
<evidence type="ECO:0000256" key="8">
    <source>
        <dbReference type="ARBA" id="ARBA00023054"/>
    </source>
</evidence>
<evidence type="ECO:0000256" key="3">
    <source>
        <dbReference type="ARBA" id="ARBA00022448"/>
    </source>
</evidence>
<proteinExistence type="predicted"/>
<feature type="transmembrane region" description="Helical" evidence="13">
    <location>
        <begin position="88"/>
        <end position="107"/>
    </location>
</feature>
<evidence type="ECO:0000256" key="4">
    <source>
        <dbReference type="ARBA" id="ARBA00022475"/>
    </source>
</evidence>
<reference evidence="15 16" key="1">
    <citation type="journal article" date="2023" name="Commun. Biol.">
        <title>Genome analysis of Parmales, the sister group of diatoms, reveals the evolutionary specialization of diatoms from phago-mixotrophs to photoautotrophs.</title>
        <authorList>
            <person name="Ban H."/>
            <person name="Sato S."/>
            <person name="Yoshikawa S."/>
            <person name="Yamada K."/>
            <person name="Nakamura Y."/>
            <person name="Ichinomiya M."/>
            <person name="Sato N."/>
            <person name="Blanc-Mathieu R."/>
            <person name="Endo H."/>
            <person name="Kuwata A."/>
            <person name="Ogata H."/>
        </authorList>
    </citation>
    <scope>NUCLEOTIDE SEQUENCE [LARGE SCALE GENOMIC DNA]</scope>
</reference>
<evidence type="ECO:0000313" key="16">
    <source>
        <dbReference type="Proteomes" id="UP001165060"/>
    </source>
</evidence>
<dbReference type="InterPro" id="IPR005821">
    <property type="entry name" value="Ion_trans_dom"/>
</dbReference>
<evidence type="ECO:0000256" key="11">
    <source>
        <dbReference type="ARBA" id="ARBA00023303"/>
    </source>
</evidence>
<evidence type="ECO:0000256" key="6">
    <source>
        <dbReference type="ARBA" id="ARBA00022882"/>
    </source>
</evidence>
<keyword evidence="11" id="KW-0407">Ion channel</keyword>
<dbReference type="EMBL" id="BRYB01002443">
    <property type="protein sequence ID" value="GMI19539.1"/>
    <property type="molecule type" value="Genomic_DNA"/>
</dbReference>
<feature type="domain" description="Ion transport" evidence="14">
    <location>
        <begin position="45"/>
        <end position="200"/>
    </location>
</feature>
<comment type="subcellular location">
    <subcellularLocation>
        <location evidence="1">Cell membrane</location>
        <topology evidence="1">Multi-pass membrane protein</topology>
    </subcellularLocation>
</comment>
<evidence type="ECO:0000256" key="2">
    <source>
        <dbReference type="ARBA" id="ARBA00015897"/>
    </source>
</evidence>
<evidence type="ECO:0000256" key="12">
    <source>
        <dbReference type="ARBA" id="ARBA00031989"/>
    </source>
</evidence>
<comment type="caution">
    <text evidence="15">The sequence shown here is derived from an EMBL/GenBank/DDBJ whole genome shotgun (WGS) entry which is preliminary data.</text>
</comment>
<keyword evidence="5 13" id="KW-0812">Transmembrane</keyword>
<keyword evidence="16" id="KW-1185">Reference proteome</keyword>
<sequence length="254" mass="28277">MLRVQQKGAFRLDPAVKALYLHRHGKTENHGPWRMSLAEKLESYKFEMLVVLLLLIDCVCVFVEILSFEGAMNMDKAWVRTMVSSMMITSKTVVGLFVVDTILHIVAFGPKHYFGNKWYVLDGFVVTVTAILEFVVHPLVHHETGGGGHRLLGGAAPSHGEEGSRAEETTVAVAVALVLIRSWRFLRLLHGVAFSEKLRQDEFLKMQGEEELLETELTDAVKHDKMLAEENARLRERVKELEAIVGGGGGGEAA</sequence>
<evidence type="ECO:0000256" key="9">
    <source>
        <dbReference type="ARBA" id="ARBA00023065"/>
    </source>
</evidence>
<keyword evidence="6" id="KW-0851">Voltage-gated channel</keyword>
<evidence type="ECO:0000256" key="7">
    <source>
        <dbReference type="ARBA" id="ARBA00022989"/>
    </source>
</evidence>
<evidence type="ECO:0000313" key="15">
    <source>
        <dbReference type="EMBL" id="GMI19539.1"/>
    </source>
</evidence>
<feature type="transmembrane region" description="Helical" evidence="13">
    <location>
        <begin position="119"/>
        <end position="140"/>
    </location>
</feature>
<feature type="transmembrane region" description="Helical" evidence="13">
    <location>
        <begin position="49"/>
        <end position="68"/>
    </location>
</feature>
<evidence type="ECO:0000256" key="10">
    <source>
        <dbReference type="ARBA" id="ARBA00023136"/>
    </source>
</evidence>
<keyword evidence="4" id="KW-1003">Cell membrane</keyword>
<evidence type="ECO:0000256" key="13">
    <source>
        <dbReference type="SAM" id="Phobius"/>
    </source>
</evidence>
<keyword evidence="10 13" id="KW-0472">Membrane</keyword>
<dbReference type="InterPro" id="IPR027359">
    <property type="entry name" value="Volt_channel_dom_sf"/>
</dbReference>
<gene>
    <name evidence="15" type="ORF">TeGR_g10743</name>
</gene>
<dbReference type="SUPFAM" id="SSF81324">
    <property type="entry name" value="Voltage-gated potassium channels"/>
    <property type="match status" value="1"/>
</dbReference>